<gene>
    <name evidence="7" type="ORF">VIBC2010_17989</name>
</gene>
<keyword evidence="3 6" id="KW-1133">Transmembrane helix</keyword>
<comment type="caution">
    <text evidence="7">The sequence shown here is derived from an EMBL/GenBank/DDBJ whole genome shotgun (WGS) entry which is preliminary data.</text>
</comment>
<evidence type="ECO:0000313" key="7">
    <source>
        <dbReference type="EMBL" id="EFP97311.1"/>
    </source>
</evidence>
<feature type="transmembrane region" description="Helical" evidence="6">
    <location>
        <begin position="33"/>
        <end position="50"/>
    </location>
</feature>
<sequence length="426" mass="48654">MNNKYKNIAIVLDMNIMLEDLIYSQKKNILKKFSIYLLLLLSCFVFILNFEIDTNILGRGIITYNNSVYTINSSTAGKINYYDLSIGSKVAKGKLLYSVDVSEKSERIKILESQIKTNMERVERIKTCSNFIKDNTYRGGNNKCINEIREKINNHIALKDELYERIKVSNSFLKEIELINDEISKNVSIQDAAHEYKIISSYDKNSNTISLKSRDLDLKKMVSESNILISQQKIIDTELSLYLNIKERELEAQQHTLEDKTNQLRVELLQLRDELKKSKVFSGIDGTVTNLSEFGLGTNVTLGDYMLSLQPNNSDEAIIIAEVPLKESAWLSAGQEAIISLINFPKVKYGHLVGKVKSFYFKKEHYEVVISITENNLSKNLPEGVFQVNSPVSVHFDVGTRKLYEYIFGSVVLHLDSAMNEPFVHN</sequence>
<organism evidence="7 8">
    <name type="scientific">Vibrio caribbeanicus ATCC BAA-2122</name>
    <dbReference type="NCBI Taxonomy" id="796620"/>
    <lineage>
        <taxon>Bacteria</taxon>
        <taxon>Pseudomonadati</taxon>
        <taxon>Pseudomonadota</taxon>
        <taxon>Gammaproteobacteria</taxon>
        <taxon>Vibrionales</taxon>
        <taxon>Vibrionaceae</taxon>
        <taxon>Vibrio</taxon>
    </lineage>
</organism>
<protein>
    <submittedName>
        <fullName evidence="7">Secretion protein HlyD family protein</fullName>
    </submittedName>
</protein>
<dbReference type="InterPro" id="IPR050739">
    <property type="entry name" value="MFP"/>
</dbReference>
<evidence type="ECO:0000256" key="3">
    <source>
        <dbReference type="ARBA" id="ARBA00022989"/>
    </source>
</evidence>
<evidence type="ECO:0000256" key="4">
    <source>
        <dbReference type="ARBA" id="ARBA00023136"/>
    </source>
</evidence>
<dbReference type="PANTHER" id="PTHR30386:SF26">
    <property type="entry name" value="TRANSPORT PROTEIN COMB"/>
    <property type="match status" value="1"/>
</dbReference>
<feature type="coiled-coil region" evidence="5">
    <location>
        <begin position="243"/>
        <end position="274"/>
    </location>
</feature>
<evidence type="ECO:0000256" key="5">
    <source>
        <dbReference type="SAM" id="Coils"/>
    </source>
</evidence>
<dbReference type="AlphaFoldDB" id="E3BHM2"/>
<evidence type="ECO:0000256" key="1">
    <source>
        <dbReference type="ARBA" id="ARBA00004167"/>
    </source>
</evidence>
<proteinExistence type="predicted"/>
<dbReference type="PANTHER" id="PTHR30386">
    <property type="entry name" value="MEMBRANE FUSION SUBUNIT OF EMRAB-TOLC MULTIDRUG EFFLUX PUMP"/>
    <property type="match status" value="1"/>
</dbReference>
<accession>E3BHM2</accession>
<keyword evidence="2 6" id="KW-0812">Transmembrane</keyword>
<dbReference type="OrthoDB" id="7057889at2"/>
<dbReference type="GO" id="GO:0016020">
    <property type="term" value="C:membrane"/>
    <property type="evidence" value="ECO:0007669"/>
    <property type="project" value="UniProtKB-SubCell"/>
</dbReference>
<reference evidence="7 8" key="1">
    <citation type="journal article" date="2012" name="Int. J. Syst. Evol. Microbiol.">
        <title>Vibrio caribbeanicus sp. nov., isolated from the marine sponge Scleritoderma cyanea.</title>
        <authorList>
            <person name="Hoffmann M."/>
            <person name="Monday S.R."/>
            <person name="Allard M.W."/>
            <person name="Strain E.A."/>
            <person name="Whittaker P."/>
            <person name="Naum M."/>
            <person name="McCarthy P.J."/>
            <person name="Lopez J.V."/>
            <person name="Fischer M."/>
            <person name="Brown E.W."/>
        </authorList>
    </citation>
    <scope>NUCLEOTIDE SEQUENCE [LARGE SCALE GENOMIC DNA]</scope>
    <source>
        <strain evidence="7 8">ATCC BAA-2122</strain>
    </source>
</reference>
<dbReference type="Proteomes" id="UP000002943">
    <property type="component" value="Unassembled WGS sequence"/>
</dbReference>
<dbReference type="eggNOG" id="COG0845">
    <property type="taxonomic scope" value="Bacteria"/>
</dbReference>
<evidence type="ECO:0000256" key="2">
    <source>
        <dbReference type="ARBA" id="ARBA00022692"/>
    </source>
</evidence>
<keyword evidence="4 6" id="KW-0472">Membrane</keyword>
<name>E3BHM2_9VIBR</name>
<comment type="subcellular location">
    <subcellularLocation>
        <location evidence="1">Membrane</location>
        <topology evidence="1">Single-pass membrane protein</topology>
    </subcellularLocation>
</comment>
<evidence type="ECO:0000313" key="8">
    <source>
        <dbReference type="Proteomes" id="UP000002943"/>
    </source>
</evidence>
<keyword evidence="5" id="KW-0175">Coiled coil</keyword>
<dbReference type="RefSeq" id="WP_009600498.1">
    <property type="nucleotide sequence ID" value="NZ_AEIU01000059.1"/>
</dbReference>
<dbReference type="STRING" id="796620.VIBC2010_17989"/>
<dbReference type="EMBL" id="AEIU01000059">
    <property type="protein sequence ID" value="EFP97311.1"/>
    <property type="molecule type" value="Genomic_DNA"/>
</dbReference>
<keyword evidence="8" id="KW-1185">Reference proteome</keyword>
<evidence type="ECO:0000256" key="6">
    <source>
        <dbReference type="SAM" id="Phobius"/>
    </source>
</evidence>